<dbReference type="GO" id="GO:0089714">
    <property type="term" value="F:UDP-N-acetyl-D-mannosamine dehydrogenase activity"/>
    <property type="evidence" value="ECO:0007669"/>
    <property type="project" value="UniProtKB-EC"/>
</dbReference>
<comment type="caution">
    <text evidence="6">The sequence shown here is derived from an EMBL/GenBank/DDBJ whole genome shotgun (WGS) entry which is preliminary data.</text>
</comment>
<name>A0A7W6JUX1_9SPHN</name>
<dbReference type="PIRSF" id="PIRSF000124">
    <property type="entry name" value="UDPglc_GDPman_dh"/>
    <property type="match status" value="1"/>
</dbReference>
<dbReference type="PIRSF" id="PIRSF500136">
    <property type="entry name" value="UDP_ManNAc_DH"/>
    <property type="match status" value="1"/>
</dbReference>
<keyword evidence="3" id="KW-0520">NAD</keyword>
<dbReference type="GO" id="GO:0051287">
    <property type="term" value="F:NAD binding"/>
    <property type="evidence" value="ECO:0007669"/>
    <property type="project" value="InterPro"/>
</dbReference>
<dbReference type="GO" id="GO:0000271">
    <property type="term" value="P:polysaccharide biosynthetic process"/>
    <property type="evidence" value="ECO:0007669"/>
    <property type="project" value="InterPro"/>
</dbReference>
<evidence type="ECO:0000256" key="4">
    <source>
        <dbReference type="PIRNR" id="PIRNR000124"/>
    </source>
</evidence>
<dbReference type="SUPFAM" id="SSF48179">
    <property type="entry name" value="6-phosphogluconate dehydrogenase C-terminal domain-like"/>
    <property type="match status" value="1"/>
</dbReference>
<dbReference type="Proteomes" id="UP000557392">
    <property type="component" value="Unassembled WGS sequence"/>
</dbReference>
<dbReference type="Pfam" id="PF03720">
    <property type="entry name" value="UDPG_MGDP_dh_C"/>
    <property type="match status" value="1"/>
</dbReference>
<evidence type="ECO:0000256" key="1">
    <source>
        <dbReference type="ARBA" id="ARBA00006601"/>
    </source>
</evidence>
<sequence length="444" mass="47316">MKDIERVAVVGLGYVGLTLAVAMAQRGIEVVGVERRPEVVDLTNAGKPHFSEQGLDEILDQVVKRGSLKAFTSFSDVAPCDAYVITVGTPLGADGNPRLDMVESATREVVSHMADGALIVLRSTVKLGTTREVVARVLEESGRSGFVAMCPERTLEGDALREIANLPQIVGGLTDAATDRAASLFGKLTNSVVRVASPETAEMIKLIDNTYRDVRFAFANEVARACDAVGVNANDVIGFGKLGYPRTNVALPGLVGGPCLEKDPHILRHSLAQHGVDMEVTGAARKVNERQPHETVAQAFAIARARNANAPLTIALAGLAFKGVPETDDLRGSMALHVIDAIRAQGHEGAIRVYDPVVQEQQIGELGLGLEVHGDLEGAAEGAHILFIANNHPSYRKVTLDRLAGKLGTNGFIYDYWNHFGHEMGVQPGRYVTVGNLVAGEKAA</sequence>
<dbReference type="InterPro" id="IPR001732">
    <property type="entry name" value="UDP-Glc/GDP-Man_DH_N"/>
</dbReference>
<gene>
    <name evidence="6" type="ORF">GGR46_003512</name>
</gene>
<dbReference type="Pfam" id="PF03721">
    <property type="entry name" value="UDPG_MGDP_dh_N"/>
    <property type="match status" value="1"/>
</dbReference>
<dbReference type="EC" id="1.1.1.336" evidence="6"/>
<dbReference type="SUPFAM" id="SSF52413">
    <property type="entry name" value="UDP-glucose/GDP-mannose dehydrogenase C-terminal domain"/>
    <property type="match status" value="1"/>
</dbReference>
<dbReference type="InterPro" id="IPR008927">
    <property type="entry name" value="6-PGluconate_DH-like_C_sf"/>
</dbReference>
<dbReference type="AlphaFoldDB" id="A0A7W6JUX1"/>
<protein>
    <submittedName>
        <fullName evidence="6">UDP-N-acetyl-D-mannosaminuronic acid dehydrogenase</fullName>
        <ecNumber evidence="6">1.1.1.336</ecNumber>
    </submittedName>
</protein>
<keyword evidence="2 6" id="KW-0560">Oxidoreductase</keyword>
<dbReference type="PANTHER" id="PTHR43491">
    <property type="entry name" value="UDP-N-ACETYL-D-MANNOSAMINE DEHYDROGENASE"/>
    <property type="match status" value="1"/>
</dbReference>
<dbReference type="EMBL" id="JACIEH010000003">
    <property type="protein sequence ID" value="MBB4099940.1"/>
    <property type="molecule type" value="Genomic_DNA"/>
</dbReference>
<dbReference type="SMART" id="SM00984">
    <property type="entry name" value="UDPG_MGDP_dh_C"/>
    <property type="match status" value="1"/>
</dbReference>
<accession>A0A7W6JUX1</accession>
<feature type="domain" description="UDP-glucose/GDP-mannose dehydrogenase C-terminal" evidence="5">
    <location>
        <begin position="315"/>
        <end position="422"/>
    </location>
</feature>
<proteinExistence type="inferred from homology"/>
<dbReference type="InterPro" id="IPR036291">
    <property type="entry name" value="NAD(P)-bd_dom_sf"/>
</dbReference>
<reference evidence="6 7" key="1">
    <citation type="submission" date="2020-08" db="EMBL/GenBank/DDBJ databases">
        <title>Genomic Encyclopedia of Type Strains, Phase IV (KMG-IV): sequencing the most valuable type-strain genomes for metagenomic binning, comparative biology and taxonomic classification.</title>
        <authorList>
            <person name="Goeker M."/>
        </authorList>
    </citation>
    <scope>NUCLEOTIDE SEQUENCE [LARGE SCALE GENOMIC DNA]</scope>
    <source>
        <strain evidence="6 7">DSM 101806</strain>
    </source>
</reference>
<dbReference type="NCBIfam" id="TIGR03026">
    <property type="entry name" value="NDP-sugDHase"/>
    <property type="match status" value="1"/>
</dbReference>
<dbReference type="InterPro" id="IPR017476">
    <property type="entry name" value="UDP-Glc/GDP-Man"/>
</dbReference>
<dbReference type="InterPro" id="IPR028359">
    <property type="entry name" value="UDP_ManNAc/GlcNAc_DH"/>
</dbReference>
<dbReference type="Pfam" id="PF00984">
    <property type="entry name" value="UDPG_MGDP_dh"/>
    <property type="match status" value="1"/>
</dbReference>
<dbReference type="SUPFAM" id="SSF51735">
    <property type="entry name" value="NAD(P)-binding Rossmann-fold domains"/>
    <property type="match status" value="1"/>
</dbReference>
<organism evidence="6 7">
    <name type="scientific">Sphingomonas kyeonggiensis</name>
    <dbReference type="NCBI Taxonomy" id="1268553"/>
    <lineage>
        <taxon>Bacteria</taxon>
        <taxon>Pseudomonadati</taxon>
        <taxon>Pseudomonadota</taxon>
        <taxon>Alphaproteobacteria</taxon>
        <taxon>Sphingomonadales</taxon>
        <taxon>Sphingomonadaceae</taxon>
        <taxon>Sphingomonas</taxon>
    </lineage>
</organism>
<evidence type="ECO:0000313" key="7">
    <source>
        <dbReference type="Proteomes" id="UP000557392"/>
    </source>
</evidence>
<dbReference type="RefSeq" id="WP_221262841.1">
    <property type="nucleotide sequence ID" value="NZ_JACIEH010000003.1"/>
</dbReference>
<dbReference type="PANTHER" id="PTHR43491:SF2">
    <property type="entry name" value="UDP-N-ACETYL-D-MANNOSAMINE DEHYDROGENASE"/>
    <property type="match status" value="1"/>
</dbReference>
<comment type="similarity">
    <text evidence="1 4">Belongs to the UDP-glucose/GDP-mannose dehydrogenase family.</text>
</comment>
<evidence type="ECO:0000256" key="2">
    <source>
        <dbReference type="ARBA" id="ARBA00023002"/>
    </source>
</evidence>
<evidence type="ECO:0000259" key="5">
    <source>
        <dbReference type="SMART" id="SM00984"/>
    </source>
</evidence>
<evidence type="ECO:0000256" key="3">
    <source>
        <dbReference type="ARBA" id="ARBA00023027"/>
    </source>
</evidence>
<dbReference type="Gene3D" id="3.40.50.720">
    <property type="entry name" value="NAD(P)-binding Rossmann-like Domain"/>
    <property type="match status" value="2"/>
</dbReference>
<keyword evidence="7" id="KW-1185">Reference proteome</keyword>
<dbReference type="InterPro" id="IPR036220">
    <property type="entry name" value="UDP-Glc/GDP-Man_DH_C_sf"/>
</dbReference>
<dbReference type="InterPro" id="IPR014026">
    <property type="entry name" value="UDP-Glc/GDP-Man_DH_dimer"/>
</dbReference>
<evidence type="ECO:0000313" key="6">
    <source>
        <dbReference type="EMBL" id="MBB4099940.1"/>
    </source>
</evidence>
<dbReference type="InterPro" id="IPR014027">
    <property type="entry name" value="UDP-Glc/GDP-Man_DH_C"/>
</dbReference>
<dbReference type="GO" id="GO:0016628">
    <property type="term" value="F:oxidoreductase activity, acting on the CH-CH group of donors, NAD or NADP as acceptor"/>
    <property type="evidence" value="ECO:0007669"/>
    <property type="project" value="InterPro"/>
</dbReference>